<dbReference type="GO" id="GO:0034040">
    <property type="term" value="F:ATPase-coupled lipid transmembrane transporter activity"/>
    <property type="evidence" value="ECO:0007669"/>
    <property type="project" value="TreeGrafter"/>
</dbReference>
<keyword evidence="9 11" id="KW-0472">Membrane</keyword>
<keyword evidence="7 14" id="KW-0067">ATP-binding</keyword>
<dbReference type="SUPFAM" id="SSF52540">
    <property type="entry name" value="P-loop containing nucleoside triphosphate hydrolases"/>
    <property type="match status" value="1"/>
</dbReference>
<keyword evidence="8 11" id="KW-1133">Transmembrane helix</keyword>
<evidence type="ECO:0000259" key="12">
    <source>
        <dbReference type="PROSITE" id="PS50893"/>
    </source>
</evidence>
<dbReference type="GO" id="GO:0005524">
    <property type="term" value="F:ATP binding"/>
    <property type="evidence" value="ECO:0007669"/>
    <property type="project" value="UniProtKB-KW"/>
</dbReference>
<evidence type="ECO:0000256" key="7">
    <source>
        <dbReference type="ARBA" id="ARBA00022840"/>
    </source>
</evidence>
<keyword evidence="5 11" id="KW-0812">Transmembrane</keyword>
<dbReference type="Pfam" id="PF00005">
    <property type="entry name" value="ABC_tran"/>
    <property type="match status" value="1"/>
</dbReference>
<evidence type="ECO:0000256" key="9">
    <source>
        <dbReference type="ARBA" id="ARBA00023136"/>
    </source>
</evidence>
<dbReference type="PROSITE" id="PS50929">
    <property type="entry name" value="ABC_TM1F"/>
    <property type="match status" value="1"/>
</dbReference>
<evidence type="ECO:0000256" key="5">
    <source>
        <dbReference type="ARBA" id="ARBA00022692"/>
    </source>
</evidence>
<dbReference type="PANTHER" id="PTHR24221">
    <property type="entry name" value="ATP-BINDING CASSETTE SUB-FAMILY B"/>
    <property type="match status" value="1"/>
</dbReference>
<dbReference type="Pfam" id="PF00664">
    <property type="entry name" value="ABC_membrane"/>
    <property type="match status" value="1"/>
</dbReference>
<feature type="domain" description="ABC transmembrane type-1" evidence="13">
    <location>
        <begin position="20"/>
        <end position="303"/>
    </location>
</feature>
<evidence type="ECO:0000256" key="10">
    <source>
        <dbReference type="ARBA" id="ARBA00023455"/>
    </source>
</evidence>
<dbReference type="FunFam" id="3.40.50.300:FF:000221">
    <property type="entry name" value="Multidrug ABC transporter ATP-binding protein"/>
    <property type="match status" value="1"/>
</dbReference>
<keyword evidence="4" id="KW-0997">Cell inner membrane</keyword>
<dbReference type="InterPro" id="IPR017871">
    <property type="entry name" value="ABC_transporter-like_CS"/>
</dbReference>
<dbReference type="GO" id="GO:0005886">
    <property type="term" value="C:plasma membrane"/>
    <property type="evidence" value="ECO:0007669"/>
    <property type="project" value="UniProtKB-SubCell"/>
</dbReference>
<gene>
    <name evidence="14" type="ORF">ABXS69_08470</name>
</gene>
<dbReference type="InterPro" id="IPR003593">
    <property type="entry name" value="AAA+_ATPase"/>
</dbReference>
<evidence type="ECO:0000256" key="1">
    <source>
        <dbReference type="ARBA" id="ARBA00004429"/>
    </source>
</evidence>
<dbReference type="PROSITE" id="PS00211">
    <property type="entry name" value="ABC_TRANSPORTER_1"/>
    <property type="match status" value="1"/>
</dbReference>
<dbReference type="RefSeq" id="WP_366180246.1">
    <property type="nucleotide sequence ID" value="NZ_CP159989.1"/>
</dbReference>
<dbReference type="Gene3D" id="3.40.50.300">
    <property type="entry name" value="P-loop containing nucleotide triphosphate hydrolases"/>
    <property type="match status" value="1"/>
</dbReference>
<dbReference type="AlphaFoldDB" id="A0AAU8N0T9"/>
<accession>A0AAU8N0T9</accession>
<evidence type="ECO:0000256" key="6">
    <source>
        <dbReference type="ARBA" id="ARBA00022741"/>
    </source>
</evidence>
<dbReference type="GO" id="GO:0140359">
    <property type="term" value="F:ABC-type transporter activity"/>
    <property type="evidence" value="ECO:0007669"/>
    <property type="project" value="InterPro"/>
</dbReference>
<comment type="similarity">
    <text evidence="10">Belongs to the ABC transporter superfamily. Siderophore-Fe(3+) uptake transporter (SIUT) (TC 3.A.1.21) family.</text>
</comment>
<evidence type="ECO:0000256" key="3">
    <source>
        <dbReference type="ARBA" id="ARBA00022475"/>
    </source>
</evidence>
<dbReference type="InterPro" id="IPR039421">
    <property type="entry name" value="Type_1_exporter"/>
</dbReference>
<dbReference type="InterPro" id="IPR003439">
    <property type="entry name" value="ABC_transporter-like_ATP-bd"/>
</dbReference>
<evidence type="ECO:0000256" key="8">
    <source>
        <dbReference type="ARBA" id="ARBA00022989"/>
    </source>
</evidence>
<evidence type="ECO:0000256" key="11">
    <source>
        <dbReference type="SAM" id="Phobius"/>
    </source>
</evidence>
<dbReference type="SMART" id="SM00382">
    <property type="entry name" value="AAA"/>
    <property type="match status" value="1"/>
</dbReference>
<feature type="transmembrane region" description="Helical" evidence="11">
    <location>
        <begin position="244"/>
        <end position="265"/>
    </location>
</feature>
<feature type="transmembrane region" description="Helical" evidence="11">
    <location>
        <begin position="56"/>
        <end position="76"/>
    </location>
</feature>
<dbReference type="InterPro" id="IPR036640">
    <property type="entry name" value="ABC1_TM_sf"/>
</dbReference>
<dbReference type="InterPro" id="IPR011527">
    <property type="entry name" value="ABC1_TM_dom"/>
</dbReference>
<name>A0AAU8N0T9_9ACTO</name>
<keyword evidence="6" id="KW-0547">Nucleotide-binding</keyword>
<feature type="domain" description="ABC transporter" evidence="12">
    <location>
        <begin position="343"/>
        <end position="583"/>
    </location>
</feature>
<feature type="transmembrane region" description="Helical" evidence="11">
    <location>
        <begin position="159"/>
        <end position="178"/>
    </location>
</feature>
<dbReference type="PANTHER" id="PTHR24221:SF646">
    <property type="entry name" value="HAEMOLYSIN SECRETION ATP-BINDING PROTEIN"/>
    <property type="match status" value="1"/>
</dbReference>
<reference evidence="14" key="1">
    <citation type="submission" date="2024-05" db="EMBL/GenBank/DDBJ databases">
        <title>Draft genome assemblies of 36 bacteria isolated from hibernating arctic ground squirrels.</title>
        <authorList>
            <person name="McKee H."/>
            <person name="Mullen L."/>
            <person name="Drown D.M."/>
            <person name="Duddleston K.N."/>
        </authorList>
    </citation>
    <scope>NUCLEOTIDE SEQUENCE</scope>
    <source>
        <strain evidence="14">AR004</strain>
    </source>
</reference>
<keyword evidence="2" id="KW-0813">Transport</keyword>
<organism evidence="14">
    <name type="scientific">Actinomyces timonensis</name>
    <dbReference type="NCBI Taxonomy" id="1288391"/>
    <lineage>
        <taxon>Bacteria</taxon>
        <taxon>Bacillati</taxon>
        <taxon>Actinomycetota</taxon>
        <taxon>Actinomycetes</taxon>
        <taxon>Actinomycetales</taxon>
        <taxon>Actinomycetaceae</taxon>
        <taxon>Actinomyces</taxon>
    </lineage>
</organism>
<keyword evidence="3" id="KW-1003">Cell membrane</keyword>
<dbReference type="EMBL" id="CP159989">
    <property type="protein sequence ID" value="XCP81995.1"/>
    <property type="molecule type" value="Genomic_DNA"/>
</dbReference>
<comment type="subcellular location">
    <subcellularLocation>
        <location evidence="1">Cell inner membrane</location>
        <topology evidence="1">Multi-pass membrane protein</topology>
    </subcellularLocation>
</comment>
<evidence type="ECO:0000259" key="13">
    <source>
        <dbReference type="PROSITE" id="PS50929"/>
    </source>
</evidence>
<evidence type="ECO:0000256" key="4">
    <source>
        <dbReference type="ARBA" id="ARBA00022519"/>
    </source>
</evidence>
<dbReference type="PROSITE" id="PS50893">
    <property type="entry name" value="ABC_TRANSPORTER_2"/>
    <property type="match status" value="1"/>
</dbReference>
<dbReference type="Gene3D" id="1.20.1560.10">
    <property type="entry name" value="ABC transporter type 1, transmembrane domain"/>
    <property type="match status" value="1"/>
</dbReference>
<feature type="transmembrane region" description="Helical" evidence="11">
    <location>
        <begin position="20"/>
        <end position="44"/>
    </location>
</feature>
<dbReference type="InterPro" id="IPR027417">
    <property type="entry name" value="P-loop_NTPase"/>
</dbReference>
<dbReference type="GO" id="GO:0016887">
    <property type="term" value="F:ATP hydrolysis activity"/>
    <property type="evidence" value="ECO:0007669"/>
    <property type="project" value="InterPro"/>
</dbReference>
<proteinExistence type="inferred from homology"/>
<feature type="transmembrane region" description="Helical" evidence="11">
    <location>
        <begin position="277"/>
        <end position="298"/>
    </location>
</feature>
<dbReference type="SUPFAM" id="SSF90123">
    <property type="entry name" value="ABC transporter transmembrane region"/>
    <property type="match status" value="1"/>
</dbReference>
<evidence type="ECO:0000313" key="14">
    <source>
        <dbReference type="EMBL" id="XCP81995.1"/>
    </source>
</evidence>
<sequence>MNNWTRVLSLIWSTARGGVVGILVSTAIEALVPATQVVLLGLTVNAVLNAEDAADLLIYPLLFGVVACLSLLVTTLQGYCQASLEQKVSNAFNLKLMEKAGELSLPDFEDPQVYNMLQLAAREATSRPYQLFSQLVATVSGGISLVTVTGVIISWNPLVALLVLLSPVLPVLVNQLFVKRLWHVERNRSEERRRGQYLLALATNDKTYKETRLFGLLPHFVNTYREMLERFYSVDMAIEGKRGAAGVASGLAGVAVTVVAIFFAISDSFAIGDVGRLASYISAISAVTAAAQMLIGGFGQLFEHTLFLGNLFDFLDLSPAHERGDDLPKRTPGDGEMVDPQEIVFDDVTFQYPGQSKPALLNFSATFSPGRTVALVGENGAGKFTIVKLLTRLYEPTSGRILIGGTDIREIDLDVYRGQLAVLFQDFIQYEASLRQNIGFGRLENMDDADGILLVAERARLMDVIEDLPHGLDTQLGKWFSEGRQLSGGEWQRVALARALFRDAPIIVLDEPTASLDAQAEEAVFEQINVGESRATKILISHRFSTVRMADEILVVGEGRLLERGTHSALVSAGGVYAQMYAIQAKRCLDC</sequence>
<feature type="transmembrane region" description="Helical" evidence="11">
    <location>
        <begin position="131"/>
        <end position="153"/>
    </location>
</feature>
<protein>
    <submittedName>
        <fullName evidence="14">ABC transporter ATP-binding protein</fullName>
    </submittedName>
</protein>
<evidence type="ECO:0000256" key="2">
    <source>
        <dbReference type="ARBA" id="ARBA00022448"/>
    </source>
</evidence>